<comment type="catalytic activity">
    <reaction evidence="8">
        <text>2 reduced [2Fe-2S]-[ferredoxin] + NADP(+) + H(+) = 2 oxidized [2Fe-2S]-[ferredoxin] + NADPH</text>
        <dbReference type="Rhea" id="RHEA:20125"/>
        <dbReference type="Rhea" id="RHEA-COMP:10000"/>
        <dbReference type="Rhea" id="RHEA-COMP:10001"/>
        <dbReference type="ChEBI" id="CHEBI:15378"/>
        <dbReference type="ChEBI" id="CHEBI:33737"/>
        <dbReference type="ChEBI" id="CHEBI:33738"/>
        <dbReference type="ChEBI" id="CHEBI:57783"/>
        <dbReference type="ChEBI" id="CHEBI:58349"/>
        <dbReference type="EC" id="1.18.1.2"/>
    </reaction>
</comment>
<evidence type="ECO:0000313" key="12">
    <source>
        <dbReference type="Proteomes" id="UP001055712"/>
    </source>
</evidence>
<evidence type="ECO:0000256" key="8">
    <source>
        <dbReference type="ARBA" id="ARBA00047776"/>
    </source>
</evidence>
<dbReference type="PROSITE" id="PS51384">
    <property type="entry name" value="FAD_FR"/>
    <property type="match status" value="1"/>
</dbReference>
<dbReference type="PRINTS" id="PR00371">
    <property type="entry name" value="FPNCR"/>
</dbReference>
<keyword evidence="6" id="KW-0521">NADP</keyword>
<dbReference type="InterPro" id="IPR017927">
    <property type="entry name" value="FAD-bd_FR_type"/>
</dbReference>
<evidence type="ECO:0000256" key="9">
    <source>
        <dbReference type="SAM" id="Phobius"/>
    </source>
</evidence>
<name>A0A9D4TJ26_CHLVU</name>
<dbReference type="CDD" id="cd06208">
    <property type="entry name" value="CYPOR_like_FNR"/>
    <property type="match status" value="1"/>
</dbReference>
<protein>
    <recommendedName>
        <fullName evidence="3">ferredoxin--NADP(+) reductase</fullName>
        <ecNumber evidence="3">1.18.1.2</ecNumber>
    </recommendedName>
</protein>
<feature type="transmembrane region" description="Helical" evidence="9">
    <location>
        <begin position="457"/>
        <end position="474"/>
    </location>
</feature>
<keyword evidence="12" id="KW-1185">Reference proteome</keyword>
<evidence type="ECO:0000256" key="1">
    <source>
        <dbReference type="ARBA" id="ARBA00001974"/>
    </source>
</evidence>
<feature type="transmembrane region" description="Helical" evidence="9">
    <location>
        <begin position="423"/>
        <end position="445"/>
    </location>
</feature>
<feature type="domain" description="FAD-binding FR-type" evidence="10">
    <location>
        <begin position="614"/>
        <end position="744"/>
    </location>
</feature>
<dbReference type="SUPFAM" id="SSF52343">
    <property type="entry name" value="Ferredoxin reductase-like, C-terminal NADP-linked domain"/>
    <property type="match status" value="1"/>
</dbReference>
<dbReference type="InterPro" id="IPR039261">
    <property type="entry name" value="FNR_nucleotide-bd"/>
</dbReference>
<comment type="caution">
    <text evidence="11">The sequence shown here is derived from an EMBL/GenBank/DDBJ whole genome shotgun (WGS) entry which is preliminary data.</text>
</comment>
<dbReference type="Proteomes" id="UP001055712">
    <property type="component" value="Unassembled WGS sequence"/>
</dbReference>
<evidence type="ECO:0000256" key="2">
    <source>
        <dbReference type="ARBA" id="ARBA00008312"/>
    </source>
</evidence>
<dbReference type="Gene3D" id="3.40.50.80">
    <property type="entry name" value="Nucleotide-binding domain of ferredoxin-NADP reductase (FNR) module"/>
    <property type="match status" value="1"/>
</dbReference>
<keyword evidence="7" id="KW-0560">Oxidoreductase</keyword>
<accession>A0A9D4TJ26</accession>
<comment type="cofactor">
    <cofactor evidence="1">
        <name>FAD</name>
        <dbReference type="ChEBI" id="CHEBI:57692"/>
    </cofactor>
</comment>
<feature type="transmembrane region" description="Helical" evidence="9">
    <location>
        <begin position="518"/>
        <end position="542"/>
    </location>
</feature>
<evidence type="ECO:0000256" key="4">
    <source>
        <dbReference type="ARBA" id="ARBA00022630"/>
    </source>
</evidence>
<comment type="similarity">
    <text evidence="2">Belongs to the ferredoxin--NADP reductase type 1 family.</text>
</comment>
<dbReference type="Pfam" id="PF00175">
    <property type="entry name" value="NAD_binding_1"/>
    <property type="match status" value="1"/>
</dbReference>
<sequence length="900" mass="94185">MEDAAAIVGAAFASQNVTCAQRSTLRGLLPGALFLRASVRCGMGLFVSDDLLQSGQLDLSVASLQHSLAGVAMSHGRPVVVATPASHTRPSVAQVICMPVGSLLAPSGLSSGDTTTTTTKPAGGTVVYVGALMVGVAESAPAGPPPLLWLRLEALAAAAAPYCLILAATKAAEMGQLLRLRAADCCCCPEGDPLQDLPLQACTPSLMRQASGGSGTAGAQAAHLSKRSAEAGMLHDCVPAQAWHTAAAAALAQQSGLSQATAASPAAASPAAPPASGASGSGSSCSTASEPSCAAPLEASHGCYKGQQLGAAACRKLKKRRLLARQQLAAAASTATPPTSGLLLRYCDPQLEARFAAAHNVSLSCSDALFARMHLAATLCFAALHPAVALGSRTLFVWGVAMAALLGLLTCQPGRYSRHRESVLTALLVANALMLHNSGLPALSILLPPHSQRTLPWVVRSSGAAALAMFGIGFKLRFCRFLPVQGLCLGLVAAVIAAPCPSPLAFDASTTSACVPRGLARAAMALLLALGGLLPAAAIWVAEPAARMATAAMCTPVVQRPSVAKAFVTKSSVRAVARSSNVVRAQAAATQLKRADVPLELEEIGLPMNTFGPKNPFIGKVVSVERIVGPKATGETCHIIIQTDKKIPFVEGQSYGVIPPGTKINSKGKEVPHGTRLYSIASTRYGDSFDGMTTSLCVRRAVYWDPEAGAEDPAKKGICSNFLCDAKPGQEITMTGPTGKVLLLPEDPNAVIICVATGTGIAPFRTFWRRMFMENVPNYKFTGLFWMFMGVANSDNKLYDEEMAAIAAAYPDQFRLDYALSREQNNVKGGKMYIQDKVEEYSDEVFDLLNNGAHIYFCGLKGMMPGILEMLERVATSKGLTYSEWFEGLKHKNQVHVEVY</sequence>
<gene>
    <name evidence="11" type="ORF">D9Q98_006815</name>
</gene>
<evidence type="ECO:0000256" key="5">
    <source>
        <dbReference type="ARBA" id="ARBA00022827"/>
    </source>
</evidence>
<feature type="transmembrane region" description="Helical" evidence="9">
    <location>
        <begin position="486"/>
        <end position="506"/>
    </location>
</feature>
<dbReference type="EC" id="1.18.1.2" evidence="3"/>
<evidence type="ECO:0000256" key="7">
    <source>
        <dbReference type="ARBA" id="ARBA00023002"/>
    </source>
</evidence>
<keyword evidence="9" id="KW-1133">Transmembrane helix</keyword>
<dbReference type="Gene3D" id="2.40.30.10">
    <property type="entry name" value="Translation factors"/>
    <property type="match status" value="1"/>
</dbReference>
<dbReference type="InterPro" id="IPR015701">
    <property type="entry name" value="FNR"/>
</dbReference>
<feature type="transmembrane region" description="Helical" evidence="9">
    <location>
        <begin position="395"/>
        <end position="411"/>
    </location>
</feature>
<reference evidence="11" key="1">
    <citation type="journal article" date="2019" name="Plant J.">
        <title>Chlorella vulgaris genome assembly and annotation reveals the molecular basis for metabolic acclimation to high light conditions.</title>
        <authorList>
            <person name="Cecchin M."/>
            <person name="Marcolungo L."/>
            <person name="Rossato M."/>
            <person name="Girolomoni L."/>
            <person name="Cosentino E."/>
            <person name="Cuine S."/>
            <person name="Li-Beisson Y."/>
            <person name="Delledonne M."/>
            <person name="Ballottari M."/>
        </authorList>
    </citation>
    <scope>NUCLEOTIDE SEQUENCE</scope>
    <source>
        <strain evidence="11">211/11P</strain>
    </source>
</reference>
<dbReference type="InterPro" id="IPR017938">
    <property type="entry name" value="Riboflavin_synthase-like_b-brl"/>
</dbReference>
<dbReference type="EMBL" id="SIDB01000010">
    <property type="protein sequence ID" value="KAI3426869.1"/>
    <property type="molecule type" value="Genomic_DNA"/>
</dbReference>
<evidence type="ECO:0000259" key="10">
    <source>
        <dbReference type="PROSITE" id="PS51384"/>
    </source>
</evidence>
<keyword evidence="9" id="KW-0472">Membrane</keyword>
<evidence type="ECO:0000256" key="3">
    <source>
        <dbReference type="ARBA" id="ARBA00013223"/>
    </source>
</evidence>
<dbReference type="SUPFAM" id="SSF63380">
    <property type="entry name" value="Riboflavin synthase domain-like"/>
    <property type="match status" value="1"/>
</dbReference>
<dbReference type="InterPro" id="IPR001709">
    <property type="entry name" value="Flavoprot_Pyr_Nucl_cyt_Rdtase"/>
</dbReference>
<dbReference type="FunFam" id="3.40.50.80:FF:000008">
    <property type="entry name" value="Ferredoxin--NADP reductase, chloroplastic"/>
    <property type="match status" value="1"/>
</dbReference>
<organism evidence="11 12">
    <name type="scientific">Chlorella vulgaris</name>
    <name type="common">Green alga</name>
    <dbReference type="NCBI Taxonomy" id="3077"/>
    <lineage>
        <taxon>Eukaryota</taxon>
        <taxon>Viridiplantae</taxon>
        <taxon>Chlorophyta</taxon>
        <taxon>core chlorophytes</taxon>
        <taxon>Trebouxiophyceae</taxon>
        <taxon>Chlorellales</taxon>
        <taxon>Chlorellaceae</taxon>
        <taxon>Chlorella clade</taxon>
        <taxon>Chlorella</taxon>
    </lineage>
</organism>
<evidence type="ECO:0000256" key="6">
    <source>
        <dbReference type="ARBA" id="ARBA00022857"/>
    </source>
</evidence>
<keyword evidence="5" id="KW-0274">FAD</keyword>
<proteinExistence type="inferred from homology"/>
<keyword evidence="4" id="KW-0285">Flavoprotein</keyword>
<dbReference type="OrthoDB" id="1688044at2759"/>
<dbReference type="GO" id="GO:0004324">
    <property type="term" value="F:ferredoxin-NADP+ reductase activity"/>
    <property type="evidence" value="ECO:0007669"/>
    <property type="project" value="UniProtKB-EC"/>
</dbReference>
<dbReference type="PANTHER" id="PTHR43314">
    <property type="match status" value="1"/>
</dbReference>
<evidence type="ECO:0000313" key="11">
    <source>
        <dbReference type="EMBL" id="KAI3426869.1"/>
    </source>
</evidence>
<reference evidence="11" key="2">
    <citation type="submission" date="2020-11" db="EMBL/GenBank/DDBJ databases">
        <authorList>
            <person name="Cecchin M."/>
            <person name="Marcolungo L."/>
            <person name="Rossato M."/>
            <person name="Girolomoni L."/>
            <person name="Cosentino E."/>
            <person name="Cuine S."/>
            <person name="Li-Beisson Y."/>
            <person name="Delledonne M."/>
            <person name="Ballottari M."/>
        </authorList>
    </citation>
    <scope>NUCLEOTIDE SEQUENCE</scope>
    <source>
        <strain evidence="11">211/11P</strain>
        <tissue evidence="11">Whole cell</tissue>
    </source>
</reference>
<dbReference type="InterPro" id="IPR001433">
    <property type="entry name" value="OxRdtase_FAD/NAD-bd"/>
</dbReference>
<keyword evidence="9" id="KW-0812">Transmembrane</keyword>
<dbReference type="AlphaFoldDB" id="A0A9D4TJ26"/>